<dbReference type="InterPro" id="IPR058923">
    <property type="entry name" value="RCC1-like_dom"/>
</dbReference>
<dbReference type="InterPro" id="IPR013783">
    <property type="entry name" value="Ig-like_fold"/>
</dbReference>
<reference evidence="6" key="1">
    <citation type="submission" date="2020-09" db="EMBL/GenBank/DDBJ databases">
        <title>A novel bacterium of genus Paenibacillus, isolated from South China Sea.</title>
        <authorList>
            <person name="Huang H."/>
            <person name="Mo K."/>
            <person name="Hu Y."/>
        </authorList>
    </citation>
    <scope>NUCLEOTIDE SEQUENCE</scope>
    <source>
        <strain evidence="6">IB182363</strain>
    </source>
</reference>
<dbReference type="EMBL" id="JACXJA010000072">
    <property type="protein sequence ID" value="MBD2866834.1"/>
    <property type="molecule type" value="Genomic_DNA"/>
</dbReference>
<feature type="domain" description="Bacterial Ig-like" evidence="4">
    <location>
        <begin position="400"/>
        <end position="483"/>
    </location>
</feature>
<dbReference type="SUPFAM" id="SSF50985">
    <property type="entry name" value="RCC1/BLIP-II"/>
    <property type="match status" value="1"/>
</dbReference>
<feature type="domain" description="RCC1-like" evidence="5">
    <location>
        <begin position="36"/>
        <end position="386"/>
    </location>
</feature>
<protein>
    <submittedName>
        <fullName evidence="6">Ig-like domain repeat protein</fullName>
    </submittedName>
</protein>
<evidence type="ECO:0000256" key="1">
    <source>
        <dbReference type="ARBA" id="ARBA00022658"/>
    </source>
</evidence>
<keyword evidence="2" id="KW-0677">Repeat</keyword>
<comment type="caution">
    <text evidence="6">The sequence shown here is derived from an EMBL/GenBank/DDBJ whole genome shotgun (WGS) entry which is preliminary data.</text>
</comment>
<feature type="signal peptide" evidence="3">
    <location>
        <begin position="1"/>
        <end position="34"/>
    </location>
</feature>
<proteinExistence type="predicted"/>
<keyword evidence="3" id="KW-0732">Signal</keyword>
<feature type="chain" id="PRO_5037068038" evidence="3">
    <location>
        <begin position="35"/>
        <end position="605"/>
    </location>
</feature>
<evidence type="ECO:0000259" key="4">
    <source>
        <dbReference type="Pfam" id="PF16640"/>
    </source>
</evidence>
<dbReference type="PROSITE" id="PS00626">
    <property type="entry name" value="RCC1_2"/>
    <property type="match status" value="1"/>
</dbReference>
<dbReference type="Proteomes" id="UP000639396">
    <property type="component" value="Unassembled WGS sequence"/>
</dbReference>
<sequence>MMRKSTLLVKKIMICLLALIIIASPLFVPSNAHAAPGDPMFDSISSNVMHSLALDRDGRIWAWGSNGAGQFGNGTTESSGIPLRIEVMDGGSSETFKKVKAGIDSNSIALDVEGRLWTTGDDGNEKLGNGSAGSSQVWGKISVLEAGAEVEFLDILTTRRASIALDRSGELWIWGIKSPQTPIDVPVKYPVTDSGNPVTFQTIVGNDEDAIALDSQDRLWRIFMVDPSPLKYPETSAVEFQSISAGSGFGVGYHFLLALDKGGSIWTWGGDTEGELGDGPGETAITYIPAKLTVMDSGTPVQFTQISGGIRHALALDDQGNMWAWGSNSAGQLGNNSTVKSEVPVKVPLEDDSGNPLRFTSVSAGSEKSFGLDADGQIWSWGNGQHIPKKMRVSPAVSLSASNVSPGYLQPITLTAVVTGDFDNPTGTVVFKDGVDVLGYKSLTGGTTQLTGVTLSPGAHQLTAYYEGDGVYLELASDQVTVTAAANPAKEITGFSFATPVVAGTVNEASRTISVTVPYGTNVTALTPTITHTGASISPNSGVPRNFTNPVSYTVSAADGSTKSYTVTVNVAANPAKEITGFSFASPAVAGTINEASRTVSVTVP</sequence>
<name>A0A927CEY3_9BACL</name>
<dbReference type="Gene3D" id="2.130.10.30">
    <property type="entry name" value="Regulator of chromosome condensation 1/beta-lactamase-inhibitor protein II"/>
    <property type="match status" value="2"/>
</dbReference>
<dbReference type="Pfam" id="PF25390">
    <property type="entry name" value="WD40_RLD"/>
    <property type="match status" value="1"/>
</dbReference>
<dbReference type="PANTHER" id="PTHR45982:SF1">
    <property type="entry name" value="REGULATOR OF CHROMOSOME CONDENSATION"/>
    <property type="match status" value="1"/>
</dbReference>
<dbReference type="InterPro" id="IPR009091">
    <property type="entry name" value="RCC1/BLIP-II"/>
</dbReference>
<evidence type="ECO:0000256" key="3">
    <source>
        <dbReference type="SAM" id="SignalP"/>
    </source>
</evidence>
<dbReference type="InterPro" id="IPR051553">
    <property type="entry name" value="Ran_GTPase-activating"/>
</dbReference>
<accession>A0A927CEY3</accession>
<dbReference type="PRINTS" id="PR00633">
    <property type="entry name" value="RCCNDNSATION"/>
</dbReference>
<evidence type="ECO:0000259" key="5">
    <source>
        <dbReference type="Pfam" id="PF25390"/>
    </source>
</evidence>
<keyword evidence="1" id="KW-0344">Guanine-nucleotide releasing factor</keyword>
<evidence type="ECO:0000313" key="7">
    <source>
        <dbReference type="Proteomes" id="UP000639396"/>
    </source>
</evidence>
<dbReference type="PANTHER" id="PTHR45982">
    <property type="entry name" value="REGULATOR OF CHROMOSOME CONDENSATION"/>
    <property type="match status" value="1"/>
</dbReference>
<dbReference type="Gene3D" id="2.60.40.2340">
    <property type="match status" value="1"/>
</dbReference>
<gene>
    <name evidence="6" type="ORF">IDH45_33185</name>
</gene>
<dbReference type="GO" id="GO:0005737">
    <property type="term" value="C:cytoplasm"/>
    <property type="evidence" value="ECO:0007669"/>
    <property type="project" value="TreeGrafter"/>
</dbReference>
<organism evidence="6 7">
    <name type="scientific">Paenibacillus oceani</name>
    <dbReference type="NCBI Taxonomy" id="2772510"/>
    <lineage>
        <taxon>Bacteria</taxon>
        <taxon>Bacillati</taxon>
        <taxon>Bacillota</taxon>
        <taxon>Bacilli</taxon>
        <taxon>Bacillales</taxon>
        <taxon>Paenibacillaceae</taxon>
        <taxon>Paenibacillus</taxon>
    </lineage>
</organism>
<evidence type="ECO:0000313" key="6">
    <source>
        <dbReference type="EMBL" id="MBD2866834.1"/>
    </source>
</evidence>
<dbReference type="InterPro" id="IPR032109">
    <property type="entry name" value="Big_3_5"/>
</dbReference>
<dbReference type="AlphaFoldDB" id="A0A927CEY3"/>
<dbReference type="GO" id="GO:0005085">
    <property type="term" value="F:guanyl-nucleotide exchange factor activity"/>
    <property type="evidence" value="ECO:0007669"/>
    <property type="project" value="TreeGrafter"/>
</dbReference>
<dbReference type="Pfam" id="PF16640">
    <property type="entry name" value="Big_3_5"/>
    <property type="match status" value="1"/>
</dbReference>
<feature type="non-terminal residue" evidence="6">
    <location>
        <position position="605"/>
    </location>
</feature>
<dbReference type="InterPro" id="IPR000408">
    <property type="entry name" value="Reg_chr_condens"/>
</dbReference>
<dbReference type="PROSITE" id="PS50012">
    <property type="entry name" value="RCC1_3"/>
    <property type="match status" value="3"/>
</dbReference>
<keyword evidence="7" id="KW-1185">Reference proteome</keyword>
<evidence type="ECO:0000256" key="2">
    <source>
        <dbReference type="ARBA" id="ARBA00022737"/>
    </source>
</evidence>
<dbReference type="Gene3D" id="2.60.40.10">
    <property type="entry name" value="Immunoglobulins"/>
    <property type="match status" value="1"/>
</dbReference>